<evidence type="ECO:0000256" key="1">
    <source>
        <dbReference type="SAM" id="Phobius"/>
    </source>
</evidence>
<feature type="transmembrane region" description="Helical" evidence="1">
    <location>
        <begin position="101"/>
        <end position="125"/>
    </location>
</feature>
<keyword evidence="1" id="KW-0812">Transmembrane</keyword>
<evidence type="ECO:0000259" key="2">
    <source>
        <dbReference type="Pfam" id="PF02517"/>
    </source>
</evidence>
<name>A0A1N7B8P6_9EURY</name>
<reference evidence="4" key="1">
    <citation type="submission" date="2017-01" db="EMBL/GenBank/DDBJ databases">
        <authorList>
            <person name="Varghese N."/>
            <person name="Submissions S."/>
        </authorList>
    </citation>
    <scope>NUCLEOTIDE SEQUENCE [LARGE SCALE GENOMIC DNA]</scope>
    <source>
        <strain evidence="4">CGMCC 1.7737</strain>
    </source>
</reference>
<feature type="transmembrane region" description="Helical" evidence="1">
    <location>
        <begin position="204"/>
        <end position="226"/>
    </location>
</feature>
<evidence type="ECO:0000313" key="4">
    <source>
        <dbReference type="Proteomes" id="UP000186914"/>
    </source>
</evidence>
<dbReference type="Proteomes" id="UP000186914">
    <property type="component" value="Unassembled WGS sequence"/>
</dbReference>
<dbReference type="PANTHER" id="PTHR36435:SF1">
    <property type="entry name" value="CAAX AMINO TERMINAL PROTEASE FAMILY PROTEIN"/>
    <property type="match status" value="1"/>
</dbReference>
<accession>A0A1N7B8P6</accession>
<organism evidence="3 4">
    <name type="scientific">Haladaptatus litoreus</name>
    <dbReference type="NCBI Taxonomy" id="553468"/>
    <lineage>
        <taxon>Archaea</taxon>
        <taxon>Methanobacteriati</taxon>
        <taxon>Methanobacteriota</taxon>
        <taxon>Stenosarchaea group</taxon>
        <taxon>Halobacteria</taxon>
        <taxon>Halobacteriales</taxon>
        <taxon>Haladaptataceae</taxon>
        <taxon>Haladaptatus</taxon>
    </lineage>
</organism>
<feature type="transmembrane region" description="Helical" evidence="1">
    <location>
        <begin position="233"/>
        <end position="253"/>
    </location>
</feature>
<feature type="transmembrane region" description="Helical" evidence="1">
    <location>
        <begin position="177"/>
        <end position="198"/>
    </location>
</feature>
<gene>
    <name evidence="3" type="ORF">SAMN05421858_2403</name>
</gene>
<feature type="transmembrane region" description="Helical" evidence="1">
    <location>
        <begin position="62"/>
        <end position="80"/>
    </location>
</feature>
<dbReference type="InterPro" id="IPR052710">
    <property type="entry name" value="CAAX_protease"/>
</dbReference>
<keyword evidence="1" id="KW-1133">Transmembrane helix</keyword>
<dbReference type="EMBL" id="FTNO01000002">
    <property type="protein sequence ID" value="SIR47597.1"/>
    <property type="molecule type" value="Genomic_DNA"/>
</dbReference>
<dbReference type="PANTHER" id="PTHR36435">
    <property type="entry name" value="SLR1288 PROTEIN"/>
    <property type="match status" value="1"/>
</dbReference>
<evidence type="ECO:0000313" key="3">
    <source>
        <dbReference type="EMBL" id="SIR47597.1"/>
    </source>
</evidence>
<dbReference type="OrthoDB" id="275779at2157"/>
<keyword evidence="1" id="KW-0472">Membrane</keyword>
<dbReference type="AlphaFoldDB" id="A0A1N7B8P6"/>
<keyword evidence="4" id="KW-1185">Reference proteome</keyword>
<feature type="domain" description="CAAX prenyl protease 2/Lysostaphin resistance protein A-like" evidence="2">
    <location>
        <begin position="146"/>
        <end position="244"/>
    </location>
</feature>
<dbReference type="RefSeq" id="WP_076430450.1">
    <property type="nucleotide sequence ID" value="NZ_FTNO01000002.1"/>
</dbReference>
<dbReference type="GO" id="GO:0004175">
    <property type="term" value="F:endopeptidase activity"/>
    <property type="evidence" value="ECO:0007669"/>
    <property type="project" value="UniProtKB-ARBA"/>
</dbReference>
<dbReference type="InterPro" id="IPR003675">
    <property type="entry name" value="Rce1/LyrA-like_dom"/>
</dbReference>
<protein>
    <recommendedName>
        <fullName evidence="2">CAAX prenyl protease 2/Lysostaphin resistance protein A-like domain-containing protein</fullName>
    </recommendedName>
</protein>
<proteinExistence type="predicted"/>
<feature type="transmembrane region" description="Helical" evidence="1">
    <location>
        <begin position="25"/>
        <end position="50"/>
    </location>
</feature>
<sequence length="257" mass="26740">MEDGTATGVGGDSPPRASLGQMVRAVSIGTVVGLSGLAAISLWATAFILVLGPNAIGPMEELALSTLSLGLGTGTVAALFMAGRGYGLSYLDFKLPDVSGFVYVVVGTIALLTLQIVAGIVMTQFGISTAEHSIQQQASQGNPEILLLLIPAAWLIIGPGEELLYRNIIQKSLYNTFSKRNAVVIASVIFALAHIPAYAMGSTLMGTAATLVIIFLLALLLGTIYLKTGNVTVPALIHGSYDAVLFGLMYLQITGQL</sequence>
<dbReference type="Pfam" id="PF02517">
    <property type="entry name" value="Rce1-like"/>
    <property type="match status" value="1"/>
</dbReference>
<dbReference type="GO" id="GO:0080120">
    <property type="term" value="P:CAAX-box protein maturation"/>
    <property type="evidence" value="ECO:0007669"/>
    <property type="project" value="UniProtKB-ARBA"/>
</dbReference>